<dbReference type="AlphaFoldDB" id="A0AAD5MMF7"/>
<dbReference type="Proteomes" id="UP001196413">
    <property type="component" value="Unassembled WGS sequence"/>
</dbReference>
<keyword evidence="2" id="KW-0812">Transmembrane</keyword>
<accession>A0AAD5MMF7</accession>
<keyword evidence="2" id="KW-0472">Membrane</keyword>
<evidence type="ECO:0000256" key="2">
    <source>
        <dbReference type="SAM" id="Phobius"/>
    </source>
</evidence>
<feature type="transmembrane region" description="Helical" evidence="2">
    <location>
        <begin position="146"/>
        <end position="169"/>
    </location>
</feature>
<proteinExistence type="predicted"/>
<gene>
    <name evidence="3" type="ORF">KIN20_016903</name>
</gene>
<comment type="caution">
    <text evidence="3">The sequence shown here is derived from an EMBL/GenBank/DDBJ whole genome shotgun (WGS) entry which is preliminary data.</text>
</comment>
<reference evidence="3" key="1">
    <citation type="submission" date="2021-06" db="EMBL/GenBank/DDBJ databases">
        <title>Parelaphostrongylus tenuis whole genome reference sequence.</title>
        <authorList>
            <person name="Garwood T.J."/>
            <person name="Larsen P.A."/>
            <person name="Fountain-Jones N.M."/>
            <person name="Garbe J.R."/>
            <person name="Macchietto M.G."/>
            <person name="Kania S.A."/>
            <person name="Gerhold R.W."/>
            <person name="Richards J.E."/>
            <person name="Wolf T.M."/>
        </authorList>
    </citation>
    <scope>NUCLEOTIDE SEQUENCE</scope>
    <source>
        <strain evidence="3">MNPRO001-30</strain>
        <tissue evidence="3">Meninges</tissue>
    </source>
</reference>
<name>A0AAD5MMF7_PARTN</name>
<feature type="transmembrane region" description="Helical" evidence="2">
    <location>
        <begin position="63"/>
        <end position="83"/>
    </location>
</feature>
<organism evidence="3 4">
    <name type="scientific">Parelaphostrongylus tenuis</name>
    <name type="common">Meningeal worm</name>
    <dbReference type="NCBI Taxonomy" id="148309"/>
    <lineage>
        <taxon>Eukaryota</taxon>
        <taxon>Metazoa</taxon>
        <taxon>Ecdysozoa</taxon>
        <taxon>Nematoda</taxon>
        <taxon>Chromadorea</taxon>
        <taxon>Rhabditida</taxon>
        <taxon>Rhabditina</taxon>
        <taxon>Rhabditomorpha</taxon>
        <taxon>Strongyloidea</taxon>
        <taxon>Metastrongylidae</taxon>
        <taxon>Parelaphostrongylus</taxon>
    </lineage>
</organism>
<feature type="transmembrane region" description="Helical" evidence="2">
    <location>
        <begin position="225"/>
        <end position="247"/>
    </location>
</feature>
<keyword evidence="2" id="KW-1133">Transmembrane helix</keyword>
<evidence type="ECO:0000313" key="3">
    <source>
        <dbReference type="EMBL" id="KAJ1358473.1"/>
    </source>
</evidence>
<keyword evidence="4" id="KW-1185">Reference proteome</keyword>
<dbReference type="EMBL" id="JAHQIW010003381">
    <property type="protein sequence ID" value="KAJ1358473.1"/>
    <property type="molecule type" value="Genomic_DNA"/>
</dbReference>
<evidence type="ECO:0000313" key="4">
    <source>
        <dbReference type="Proteomes" id="UP001196413"/>
    </source>
</evidence>
<feature type="region of interest" description="Disordered" evidence="1">
    <location>
        <begin position="191"/>
        <end position="214"/>
    </location>
</feature>
<protein>
    <submittedName>
        <fullName evidence="3">Uncharacterized protein</fullName>
    </submittedName>
</protein>
<sequence>MHPRTTDQNWPEVGRGRMTMFLLRRKIDVVLANSRDITTLVQWFMQQIQVDHLILDVVSCEHVWVAIFGVSVAGVMAHLLMFDPFITMKNAPREYLAEMRTAEAAYFQGMMRKFVAEKLLVLAFVVIRSPDRNYFTTTRLPSLYKWTYHVTDATVFAVWFTLVWSVFFANDVGKPTIIRFVSTAKTVDKGETNEKQSKASDLERIGEGKSKKEDPNNEQLLMKRLILVSLACFLAATTLTSFGMTSFKAIHMLYALMFTVEGLKVLVRSVHVTYRVAWWHAVPNAALRNSEAFRRRANSARRSADVFFNGLSVAQYILYLIVGTIINGKLIPLVFVAQLTHHLQRLFSNLIDHCSKHETAPLIN</sequence>
<evidence type="ECO:0000256" key="1">
    <source>
        <dbReference type="SAM" id="MobiDB-lite"/>
    </source>
</evidence>
<feature type="transmembrane region" description="Helical" evidence="2">
    <location>
        <begin position="316"/>
        <end position="337"/>
    </location>
</feature>